<dbReference type="PROSITE" id="PS00622">
    <property type="entry name" value="HTH_LUXR_1"/>
    <property type="match status" value="1"/>
</dbReference>
<dbReference type="GO" id="GO:0003677">
    <property type="term" value="F:DNA binding"/>
    <property type="evidence" value="ECO:0007669"/>
    <property type="project" value="UniProtKB-KW"/>
</dbReference>
<dbReference type="InterPro" id="IPR039420">
    <property type="entry name" value="WalR-like"/>
</dbReference>
<proteinExistence type="predicted"/>
<evidence type="ECO:0000256" key="1">
    <source>
        <dbReference type="ARBA" id="ARBA00022553"/>
    </source>
</evidence>
<evidence type="ECO:0000313" key="6">
    <source>
        <dbReference type="EMBL" id="MCP9199032.1"/>
    </source>
</evidence>
<sequence>MIKLAIAEDHTALIDGIRVFLEYEEDVKFLGSAGNGKELLELVENTRPNVVITDIRMPVMDGIQATEQIKRLDPEIRVIAFTMFDQDNAVEQMLKAGADGYILKNASLKELLFAIRKVYKGEAYYDPNINTDSTKNAAEKKPILTNRQREILKLVGEGKTNQEIADALFIGKMTVATHRKNMIRKLNLQGAGELLRYAVERKYDFD</sequence>
<accession>A0A9X2KVC0</accession>
<dbReference type="SUPFAM" id="SSF52172">
    <property type="entry name" value="CheY-like"/>
    <property type="match status" value="1"/>
</dbReference>
<dbReference type="Pfam" id="PF00196">
    <property type="entry name" value="GerE"/>
    <property type="match status" value="1"/>
</dbReference>
<feature type="modified residue" description="4-aspartylphosphate" evidence="3">
    <location>
        <position position="54"/>
    </location>
</feature>
<evidence type="ECO:0000256" key="3">
    <source>
        <dbReference type="PROSITE-ProRule" id="PRU00169"/>
    </source>
</evidence>
<dbReference type="Pfam" id="PF00072">
    <property type="entry name" value="Response_reg"/>
    <property type="match status" value="1"/>
</dbReference>
<dbReference type="Gene3D" id="3.40.50.2300">
    <property type="match status" value="1"/>
</dbReference>
<evidence type="ECO:0000259" key="5">
    <source>
        <dbReference type="PROSITE" id="PS50110"/>
    </source>
</evidence>
<dbReference type="PRINTS" id="PR00038">
    <property type="entry name" value="HTHLUXR"/>
</dbReference>
<name>A0A9X2KVC0_9FLAO</name>
<feature type="domain" description="Response regulatory" evidence="5">
    <location>
        <begin position="3"/>
        <end position="119"/>
    </location>
</feature>
<gene>
    <name evidence="6" type="ORF">MKO06_03875</name>
</gene>
<dbReference type="AlphaFoldDB" id="A0A9X2KVC0"/>
<reference evidence="6" key="1">
    <citation type="submission" date="2022-07" db="EMBL/GenBank/DDBJ databases">
        <title>Gramela sediminis sp. nov., isolated from deep-sea sediment of the Indian Ocean.</title>
        <authorList>
            <person name="Shi H."/>
        </authorList>
    </citation>
    <scope>NUCLEOTIDE SEQUENCE</scope>
    <source>
        <strain evidence="6">GC03-9</strain>
    </source>
</reference>
<dbReference type="InterPro" id="IPR000792">
    <property type="entry name" value="Tscrpt_reg_LuxR_C"/>
</dbReference>
<dbReference type="InterPro" id="IPR001789">
    <property type="entry name" value="Sig_transdc_resp-reg_receiver"/>
</dbReference>
<dbReference type="PROSITE" id="PS50043">
    <property type="entry name" value="HTH_LUXR_2"/>
    <property type="match status" value="1"/>
</dbReference>
<feature type="domain" description="HTH luxR-type" evidence="4">
    <location>
        <begin position="137"/>
        <end position="202"/>
    </location>
</feature>
<dbReference type="CDD" id="cd17535">
    <property type="entry name" value="REC_NarL-like"/>
    <property type="match status" value="1"/>
</dbReference>
<comment type="caution">
    <text evidence="6">The sequence shown here is derived from an EMBL/GenBank/DDBJ whole genome shotgun (WGS) entry which is preliminary data.</text>
</comment>
<dbReference type="GO" id="GO:0006355">
    <property type="term" value="P:regulation of DNA-templated transcription"/>
    <property type="evidence" value="ECO:0007669"/>
    <property type="project" value="InterPro"/>
</dbReference>
<organism evidence="6 7">
    <name type="scientific">Christiangramia oceanisediminis</name>
    <dbReference type="NCBI Taxonomy" id="2920386"/>
    <lineage>
        <taxon>Bacteria</taxon>
        <taxon>Pseudomonadati</taxon>
        <taxon>Bacteroidota</taxon>
        <taxon>Flavobacteriia</taxon>
        <taxon>Flavobacteriales</taxon>
        <taxon>Flavobacteriaceae</taxon>
        <taxon>Christiangramia</taxon>
    </lineage>
</organism>
<dbReference type="SMART" id="SM00448">
    <property type="entry name" value="REC"/>
    <property type="match status" value="1"/>
</dbReference>
<dbReference type="EMBL" id="JANCNS010000001">
    <property type="protein sequence ID" value="MCP9199032.1"/>
    <property type="molecule type" value="Genomic_DNA"/>
</dbReference>
<evidence type="ECO:0000259" key="4">
    <source>
        <dbReference type="PROSITE" id="PS50043"/>
    </source>
</evidence>
<evidence type="ECO:0000256" key="2">
    <source>
        <dbReference type="ARBA" id="ARBA00023125"/>
    </source>
</evidence>
<dbReference type="CDD" id="cd06170">
    <property type="entry name" value="LuxR_C_like"/>
    <property type="match status" value="1"/>
</dbReference>
<dbReference type="RefSeq" id="WP_241549345.1">
    <property type="nucleotide sequence ID" value="NZ_JANCNS010000001.1"/>
</dbReference>
<dbReference type="InterPro" id="IPR058245">
    <property type="entry name" value="NreC/VraR/RcsB-like_REC"/>
</dbReference>
<keyword evidence="1 3" id="KW-0597">Phosphoprotein</keyword>
<dbReference type="SUPFAM" id="SSF46894">
    <property type="entry name" value="C-terminal effector domain of the bipartite response regulators"/>
    <property type="match status" value="1"/>
</dbReference>
<keyword evidence="2" id="KW-0238">DNA-binding</keyword>
<dbReference type="Proteomes" id="UP001155280">
    <property type="component" value="Unassembled WGS sequence"/>
</dbReference>
<keyword evidence="7" id="KW-1185">Reference proteome</keyword>
<dbReference type="GO" id="GO:0000160">
    <property type="term" value="P:phosphorelay signal transduction system"/>
    <property type="evidence" value="ECO:0007669"/>
    <property type="project" value="InterPro"/>
</dbReference>
<evidence type="ECO:0000313" key="7">
    <source>
        <dbReference type="Proteomes" id="UP001155280"/>
    </source>
</evidence>
<protein>
    <submittedName>
        <fullName evidence="6">Response regulator transcription factor</fullName>
    </submittedName>
</protein>
<dbReference type="InterPro" id="IPR016032">
    <property type="entry name" value="Sig_transdc_resp-reg_C-effctor"/>
</dbReference>
<dbReference type="PANTHER" id="PTHR43214">
    <property type="entry name" value="TWO-COMPONENT RESPONSE REGULATOR"/>
    <property type="match status" value="1"/>
</dbReference>
<dbReference type="PROSITE" id="PS50110">
    <property type="entry name" value="RESPONSE_REGULATORY"/>
    <property type="match status" value="1"/>
</dbReference>
<dbReference type="InterPro" id="IPR011006">
    <property type="entry name" value="CheY-like_superfamily"/>
</dbReference>
<dbReference type="SMART" id="SM00421">
    <property type="entry name" value="HTH_LUXR"/>
    <property type="match status" value="1"/>
</dbReference>